<dbReference type="SUPFAM" id="SSF47384">
    <property type="entry name" value="Homodimeric domain of signal transducing histidine kinase"/>
    <property type="match status" value="1"/>
</dbReference>
<evidence type="ECO:0000259" key="6">
    <source>
        <dbReference type="PROSITE" id="PS50109"/>
    </source>
</evidence>
<keyword evidence="4" id="KW-0902">Two-component regulatory system</keyword>
<organism evidence="7 8">
    <name type="scientific">Mucilaginibacter humi</name>
    <dbReference type="NCBI Taxonomy" id="2732510"/>
    <lineage>
        <taxon>Bacteria</taxon>
        <taxon>Pseudomonadati</taxon>
        <taxon>Bacteroidota</taxon>
        <taxon>Sphingobacteriia</taxon>
        <taxon>Sphingobacteriales</taxon>
        <taxon>Sphingobacteriaceae</taxon>
        <taxon>Mucilaginibacter</taxon>
    </lineage>
</organism>
<evidence type="ECO:0000256" key="5">
    <source>
        <dbReference type="SAM" id="Phobius"/>
    </source>
</evidence>
<keyword evidence="5" id="KW-1133">Transmembrane helix</keyword>
<evidence type="ECO:0000313" key="7">
    <source>
        <dbReference type="EMBL" id="NNU34065.1"/>
    </source>
</evidence>
<name>A0ABX1W6N0_9SPHI</name>
<accession>A0ABX1W6N0</accession>
<feature type="domain" description="Histidine kinase" evidence="6">
    <location>
        <begin position="210"/>
        <end position="304"/>
    </location>
</feature>
<dbReference type="RefSeq" id="WP_175269748.1">
    <property type="nucleotide sequence ID" value="NZ_JABFCR010000029.1"/>
</dbReference>
<evidence type="ECO:0000256" key="3">
    <source>
        <dbReference type="ARBA" id="ARBA00022553"/>
    </source>
</evidence>
<comment type="catalytic activity">
    <reaction evidence="1">
        <text>ATP + protein L-histidine = ADP + protein N-phospho-L-histidine.</text>
        <dbReference type="EC" id="2.7.13.3"/>
    </reaction>
</comment>
<dbReference type="PANTHER" id="PTHR45339:SF1">
    <property type="entry name" value="HYBRID SIGNAL TRANSDUCTION HISTIDINE KINASE J"/>
    <property type="match status" value="1"/>
</dbReference>
<dbReference type="Gene3D" id="1.10.287.130">
    <property type="match status" value="1"/>
</dbReference>
<keyword evidence="3" id="KW-0597">Phosphoprotein</keyword>
<dbReference type="PROSITE" id="PS50109">
    <property type="entry name" value="HIS_KIN"/>
    <property type="match status" value="1"/>
</dbReference>
<feature type="transmembrane region" description="Helical" evidence="5">
    <location>
        <begin position="163"/>
        <end position="187"/>
    </location>
</feature>
<evidence type="ECO:0000313" key="8">
    <source>
        <dbReference type="Proteomes" id="UP000566071"/>
    </source>
</evidence>
<protein>
    <recommendedName>
        <fullName evidence="2">histidine kinase</fullName>
        <ecNumber evidence="2">2.7.13.3</ecNumber>
    </recommendedName>
</protein>
<dbReference type="EMBL" id="JABFCR010000029">
    <property type="protein sequence ID" value="NNU34065.1"/>
    <property type="molecule type" value="Genomic_DNA"/>
</dbReference>
<dbReference type="InterPro" id="IPR005467">
    <property type="entry name" value="His_kinase_dom"/>
</dbReference>
<keyword evidence="5" id="KW-0812">Transmembrane</keyword>
<evidence type="ECO:0000256" key="2">
    <source>
        <dbReference type="ARBA" id="ARBA00012438"/>
    </source>
</evidence>
<dbReference type="Pfam" id="PF00512">
    <property type="entry name" value="HisKA"/>
    <property type="match status" value="1"/>
</dbReference>
<dbReference type="Proteomes" id="UP000566071">
    <property type="component" value="Unassembled WGS sequence"/>
</dbReference>
<dbReference type="InterPro" id="IPR003661">
    <property type="entry name" value="HisK_dim/P_dom"/>
</dbReference>
<evidence type="ECO:0000256" key="4">
    <source>
        <dbReference type="ARBA" id="ARBA00023012"/>
    </source>
</evidence>
<evidence type="ECO:0000256" key="1">
    <source>
        <dbReference type="ARBA" id="ARBA00000085"/>
    </source>
</evidence>
<reference evidence="7 8" key="1">
    <citation type="submission" date="2020-05" db="EMBL/GenBank/DDBJ databases">
        <authorList>
            <person name="Khan S.A."/>
            <person name="Jeon C.O."/>
            <person name="Chun B.H."/>
        </authorList>
    </citation>
    <scope>NUCLEOTIDE SEQUENCE [LARGE SCALE GENOMIC DNA]</scope>
    <source>
        <strain evidence="7 8">S1162</strain>
    </source>
</reference>
<proteinExistence type="predicted"/>
<dbReference type="SMART" id="SM00388">
    <property type="entry name" value="HisKA"/>
    <property type="match status" value="1"/>
</dbReference>
<keyword evidence="8" id="KW-1185">Reference proteome</keyword>
<keyword evidence="5" id="KW-0472">Membrane</keyword>
<feature type="transmembrane region" description="Helical" evidence="5">
    <location>
        <begin position="102"/>
        <end position="124"/>
    </location>
</feature>
<dbReference type="CDD" id="cd00082">
    <property type="entry name" value="HisKA"/>
    <property type="match status" value="1"/>
</dbReference>
<dbReference type="InterPro" id="IPR036097">
    <property type="entry name" value="HisK_dim/P_sf"/>
</dbReference>
<feature type="transmembrane region" description="Helical" evidence="5">
    <location>
        <begin position="79"/>
        <end position="96"/>
    </location>
</feature>
<feature type="transmembrane region" description="Helical" evidence="5">
    <location>
        <begin position="131"/>
        <end position="151"/>
    </location>
</feature>
<gene>
    <name evidence="7" type="ORF">HK413_07685</name>
</gene>
<sequence>MSNLKRLALYLNNQLGSASLPDAQLRLFTLMLGANVVKGSIYWYDAVVNHAGDGTGRAIRLILTSILIIFILRRFPKIIYWGIHYAVLGTILHIYYRVFNQAIGADVVSLQAIVMVVISSFYGLGKRWGTVYTVIAAASVILVHYISYRFTGLHPLPQNLNDIYIAINWLVILLSHVYFHGVLFGNLRESKLLSLRLADVAEAKSNFLSTMSHELRTPLNSVIGIAGLLISDESNAKQKEQLDMLKFSAEGLLTLINDILDINKLDSGKLELESTSFSLDTLLGGIAGGMEFKAHEKGLKFKLSVSNKLKHFGYYPQAGVIGCNCFSALFSAA</sequence>
<dbReference type="PANTHER" id="PTHR45339">
    <property type="entry name" value="HYBRID SIGNAL TRANSDUCTION HISTIDINE KINASE J"/>
    <property type="match status" value="1"/>
</dbReference>
<dbReference type="EC" id="2.7.13.3" evidence="2"/>
<comment type="caution">
    <text evidence="7">The sequence shown here is derived from an EMBL/GenBank/DDBJ whole genome shotgun (WGS) entry which is preliminary data.</text>
</comment>